<dbReference type="GO" id="GO:1902716">
    <property type="term" value="C:cell cortex of growing cell tip"/>
    <property type="evidence" value="ECO:0007669"/>
    <property type="project" value="TreeGrafter"/>
</dbReference>
<feature type="region of interest" description="Disordered" evidence="2">
    <location>
        <begin position="1"/>
        <end position="107"/>
    </location>
</feature>
<feature type="coiled-coil region" evidence="1">
    <location>
        <begin position="371"/>
        <end position="405"/>
    </location>
</feature>
<sequence>MSISRPPPPGTASGPMSPMSDSYPLRYGSMGSAPGEPPFSAAPGPYGAPRLPQNASPPGSNHPSTSTDSSRPSASGSSIAGRPPSSASSIGMGSNFGGRARSRTVDEDRLQRHYHVLKGYLGASLRDEKGNIKPNKARDKLLRLSVTQFMELSTDVYDELVRREDQRMQRVANVPPSLPPKRDFHPKRNQARQKLSTLPTDRFRQLATDVYYELERRIPRFAGSEMDRRISDASVRSMGMRPPPGHRGPPPGPGGRVPMVPNGMPPPNGMYPPGGVTPPNAMSPTNGMSPPIAPYQNFRPHSPGPGGPARPPTGSSDGSNFNRPLPKTFQSNTIVPNKSTMVEDDDDEEDEEDAFNLEKQSPDLGEDVLGSAGDRERIRDQEVEIAELKEKIESLEGKYLDKEQEFGTLKASLTEKDLELEKIRSSGQDREAGLSTERSEWYSLREELEQKHIDAQHLNSNLQRELDLLKESNKQQAANLRAHHDQELEDVRSELATSHQRTIGDLRAQLGDVTNETGDLQRQLQTHRNENEILKRQLQSAQQRLGDGDHERRIGELEAELAVHQKSTADVQEQAMLYLQEMRDLSRQNDQAIEREEKLEARVSQLESEIETWRRRYAKVKAQYKHLRASTMGLGLQTSFDSGSLVRKEGLLSQSGLVRDIDVTQFQLNVDELLKVARQAKTEPMLEGLKNVVLSVQSITSAVGTDGYPTPSPSPLGPDSTRQPIDSVARLKARVTGTANSLITATKQHATASGLSPVALLDAAASNLTASVVELIKAVGIRPTPKEDLHSDVELDVSSYLSDEDNHDQHSFYDDRLSLEDSNTTTTTDKSAPVAVEVSSPAPSDAKPSPLSFGLARSNTYKKANAWFGGWGKKTSVDETPVPQTPGLANGHPQTDEYDPYR</sequence>
<feature type="domain" description="GIT Spa2 homology (SHD)" evidence="3">
    <location>
        <begin position="137"/>
        <end position="167"/>
    </location>
</feature>
<comment type="caution">
    <text evidence="4">The sequence shown here is derived from an EMBL/GenBank/DDBJ whole genome shotgun (WGS) entry which is preliminary data.</text>
</comment>
<dbReference type="Gene3D" id="1.10.287.1490">
    <property type="match status" value="1"/>
</dbReference>
<organism evidence="4 5">
    <name type="scientific">Teratosphaeria destructans</name>
    <dbReference type="NCBI Taxonomy" id="418781"/>
    <lineage>
        <taxon>Eukaryota</taxon>
        <taxon>Fungi</taxon>
        <taxon>Dikarya</taxon>
        <taxon>Ascomycota</taxon>
        <taxon>Pezizomycotina</taxon>
        <taxon>Dothideomycetes</taxon>
        <taxon>Dothideomycetidae</taxon>
        <taxon>Mycosphaerellales</taxon>
        <taxon>Teratosphaeriaceae</taxon>
        <taxon>Teratosphaeria</taxon>
    </lineage>
</organism>
<feature type="coiled-coil region" evidence="1">
    <location>
        <begin position="445"/>
        <end position="479"/>
    </location>
</feature>
<feature type="compositionally biased region" description="Pro residues" evidence="2">
    <location>
        <begin position="241"/>
        <end position="253"/>
    </location>
</feature>
<dbReference type="GO" id="GO:0005826">
    <property type="term" value="C:actomyosin contractile ring"/>
    <property type="evidence" value="ECO:0007669"/>
    <property type="project" value="TreeGrafter"/>
</dbReference>
<feature type="compositionally biased region" description="Basic and acidic residues" evidence="2">
    <location>
        <begin position="807"/>
        <end position="819"/>
    </location>
</feature>
<gene>
    <name evidence="4" type="ORF">Tdes44962_MAKER01129</name>
</gene>
<feature type="compositionally biased region" description="Pro residues" evidence="2">
    <location>
        <begin position="1"/>
        <end position="10"/>
    </location>
</feature>
<feature type="compositionally biased region" description="Low complexity" evidence="2">
    <location>
        <begin position="64"/>
        <end position="91"/>
    </location>
</feature>
<accession>A0A9W7T1W0</accession>
<feature type="coiled-coil region" evidence="1">
    <location>
        <begin position="517"/>
        <end position="544"/>
    </location>
</feature>
<dbReference type="Pfam" id="PF08518">
    <property type="entry name" value="GIT_SHD"/>
    <property type="match status" value="2"/>
</dbReference>
<dbReference type="Proteomes" id="UP001138500">
    <property type="component" value="Unassembled WGS sequence"/>
</dbReference>
<dbReference type="EMBL" id="RIBY02000002">
    <property type="protein sequence ID" value="KAH9845698.1"/>
    <property type="molecule type" value="Genomic_DNA"/>
</dbReference>
<feature type="region of interest" description="Disordered" evidence="2">
    <location>
        <begin position="801"/>
        <end position="855"/>
    </location>
</feature>
<dbReference type="SMART" id="SM00555">
    <property type="entry name" value="GIT"/>
    <property type="match status" value="2"/>
</dbReference>
<dbReference type="AlphaFoldDB" id="A0A9W7T1W0"/>
<feature type="region of interest" description="Disordered" evidence="2">
    <location>
        <begin position="871"/>
        <end position="902"/>
    </location>
</feature>
<feature type="compositionally biased region" description="Polar residues" evidence="2">
    <location>
        <begin position="820"/>
        <end position="830"/>
    </location>
</feature>
<feature type="compositionally biased region" description="Polar residues" evidence="2">
    <location>
        <begin position="317"/>
        <end position="340"/>
    </location>
</feature>
<feature type="domain" description="GIT Spa2 homology (SHD)" evidence="3">
    <location>
        <begin position="191"/>
        <end position="221"/>
    </location>
</feature>
<dbReference type="PANTHER" id="PTHR21601">
    <property type="entry name" value="SPA2 PROTEIN"/>
    <property type="match status" value="1"/>
</dbReference>
<evidence type="ECO:0000256" key="2">
    <source>
        <dbReference type="SAM" id="MobiDB-lite"/>
    </source>
</evidence>
<dbReference type="Pfam" id="PF23742">
    <property type="entry name" value="VBS_C3G9"/>
    <property type="match status" value="1"/>
</dbReference>
<feature type="region of interest" description="Disordered" evidence="2">
    <location>
        <begin position="234"/>
        <end position="370"/>
    </location>
</feature>
<keyword evidence="1" id="KW-0175">Coiled coil</keyword>
<evidence type="ECO:0000256" key="1">
    <source>
        <dbReference type="SAM" id="Coils"/>
    </source>
</evidence>
<evidence type="ECO:0000259" key="3">
    <source>
        <dbReference type="SMART" id="SM00555"/>
    </source>
</evidence>
<feature type="coiled-coil region" evidence="1">
    <location>
        <begin position="575"/>
        <end position="630"/>
    </location>
</feature>
<evidence type="ECO:0000313" key="4">
    <source>
        <dbReference type="EMBL" id="KAH9845698.1"/>
    </source>
</evidence>
<dbReference type="InterPro" id="IPR039892">
    <property type="entry name" value="Spa2/Sph1"/>
</dbReference>
<dbReference type="InterPro" id="IPR013724">
    <property type="entry name" value="GIT_SHD"/>
</dbReference>
<feature type="compositionally biased region" description="Polar residues" evidence="2">
    <location>
        <begin position="53"/>
        <end position="63"/>
    </location>
</feature>
<keyword evidence="5" id="KW-1185">Reference proteome</keyword>
<dbReference type="GO" id="GO:0005078">
    <property type="term" value="F:MAP-kinase scaffold activity"/>
    <property type="evidence" value="ECO:0007669"/>
    <property type="project" value="TreeGrafter"/>
</dbReference>
<reference evidence="4 5" key="1">
    <citation type="journal article" date="2018" name="IMA Fungus">
        <title>IMA Genome-F 10: Nine draft genome sequences of Claviceps purpurea s.lat., including C. arundinis, C. humidiphila, and C. cf. spartinae, pseudomolecules for the pitch canker pathogen Fusarium circinatum, draft genome of Davidsoniella eucalypti, Grosmannia galeiformis, Quambalaria eucalypti, and Teratosphaeria destructans.</title>
        <authorList>
            <person name="Wingfield B.D."/>
            <person name="Liu M."/>
            <person name="Nguyen H.D."/>
            <person name="Lane F.A."/>
            <person name="Morgan S.W."/>
            <person name="De Vos L."/>
            <person name="Wilken P.M."/>
            <person name="Duong T.A."/>
            <person name="Aylward J."/>
            <person name="Coetzee M.P."/>
            <person name="Dadej K."/>
            <person name="De Beer Z.W."/>
            <person name="Findlay W."/>
            <person name="Havenga M."/>
            <person name="Kolarik M."/>
            <person name="Menzies J.G."/>
            <person name="Naidoo K."/>
            <person name="Pochopski O."/>
            <person name="Shoukouhi P."/>
            <person name="Santana Q.C."/>
            <person name="Seifert K.A."/>
            <person name="Soal N."/>
            <person name="Steenkamp E.T."/>
            <person name="Tatham C.T."/>
            <person name="van der Nest M.A."/>
            <person name="Wingfield M.J."/>
        </authorList>
    </citation>
    <scope>NUCLEOTIDE SEQUENCE [LARGE SCALE GENOMIC DNA]</scope>
    <source>
        <strain evidence="4">CMW44962</strain>
    </source>
</reference>
<dbReference type="OrthoDB" id="5588096at2759"/>
<evidence type="ECO:0000313" key="5">
    <source>
        <dbReference type="Proteomes" id="UP001138500"/>
    </source>
</evidence>
<feature type="compositionally biased region" description="Low complexity" evidence="2">
    <location>
        <begin position="839"/>
        <end position="852"/>
    </location>
</feature>
<feature type="compositionally biased region" description="Acidic residues" evidence="2">
    <location>
        <begin position="342"/>
        <end position="355"/>
    </location>
</feature>
<proteinExistence type="predicted"/>
<protein>
    <submittedName>
        <fullName evidence="4">Protein SPA2</fullName>
    </submittedName>
</protein>
<reference evidence="4 5" key="2">
    <citation type="journal article" date="2021" name="Curr. Genet.">
        <title>Genetic response to nitrogen starvation in the aggressive Eucalyptus foliar pathogen Teratosphaeria destructans.</title>
        <authorList>
            <person name="Havenga M."/>
            <person name="Wingfield B.D."/>
            <person name="Wingfield M.J."/>
            <person name="Dreyer L.L."/>
            <person name="Roets F."/>
            <person name="Aylward J."/>
        </authorList>
    </citation>
    <scope>NUCLEOTIDE SEQUENCE [LARGE SCALE GENOMIC DNA]</scope>
    <source>
        <strain evidence="4">CMW44962</strain>
    </source>
</reference>
<name>A0A9W7T1W0_9PEZI</name>
<feature type="compositionally biased region" description="Pro residues" evidence="2">
    <location>
        <begin position="302"/>
        <end position="311"/>
    </location>
</feature>
<dbReference type="InterPro" id="IPR056439">
    <property type="entry name" value="VBS_C3G9"/>
</dbReference>
<dbReference type="PANTHER" id="PTHR21601:SF0">
    <property type="entry name" value="PROTEIN SPA2-RELATED"/>
    <property type="match status" value="1"/>
</dbReference>